<proteinExistence type="predicted"/>
<organism evidence="3 4">
    <name type="scientific">Thiobacillus denitrificans</name>
    <dbReference type="NCBI Taxonomy" id="36861"/>
    <lineage>
        <taxon>Bacteria</taxon>
        <taxon>Pseudomonadati</taxon>
        <taxon>Pseudomonadota</taxon>
        <taxon>Betaproteobacteria</taxon>
        <taxon>Nitrosomonadales</taxon>
        <taxon>Thiobacillaceae</taxon>
        <taxon>Thiobacillus</taxon>
    </lineage>
</organism>
<feature type="region of interest" description="Disordered" evidence="1">
    <location>
        <begin position="51"/>
        <end position="83"/>
    </location>
</feature>
<protein>
    <recommendedName>
        <fullName evidence="5">Low-complexity protein</fullName>
    </recommendedName>
</protein>
<gene>
    <name evidence="3" type="ORF">ABW22_12345</name>
</gene>
<feature type="compositionally biased region" description="Basic and acidic residues" evidence="1">
    <location>
        <begin position="68"/>
        <end position="83"/>
    </location>
</feature>
<dbReference type="Proteomes" id="UP000064243">
    <property type="component" value="Unassembled WGS sequence"/>
</dbReference>
<evidence type="ECO:0000313" key="3">
    <source>
        <dbReference type="EMBL" id="KVW94191.1"/>
    </source>
</evidence>
<accession>A0A106BKK9</accession>
<reference evidence="3 4" key="1">
    <citation type="journal article" date="2015" name="Appl. Environ. Microbiol.">
        <title>Aerobic and Anaerobic Thiosulfate Oxidation by a Cold-Adapted, Subglacial Chemoautotroph.</title>
        <authorList>
            <person name="Harrold Z.R."/>
            <person name="Skidmore M.L."/>
            <person name="Hamilton T.L."/>
            <person name="Desch L."/>
            <person name="Amada K."/>
            <person name="van Gelder W."/>
            <person name="Glover K."/>
            <person name="Roden E.E."/>
            <person name="Boyd E.S."/>
        </authorList>
    </citation>
    <scope>NUCLEOTIDE SEQUENCE [LARGE SCALE GENOMIC DNA]</scope>
    <source>
        <strain evidence="3 4">RG</strain>
    </source>
</reference>
<feature type="chain" id="PRO_5007125641" description="Low-complexity protein" evidence="2">
    <location>
        <begin position="25"/>
        <end position="101"/>
    </location>
</feature>
<dbReference type="PATRIC" id="fig|36861.3.peg.2247"/>
<dbReference type="RefSeq" id="WP_059757098.1">
    <property type="nucleotide sequence ID" value="NZ_LDUG01000036.1"/>
</dbReference>
<keyword evidence="2" id="KW-0732">Signal</keyword>
<sequence length="101" mass="9943">MNSSKITLTLALTAAIGAAGIAHAAGNPFALNALSQGYMVAAADKAQDGKCGASKNAKVQDGQCGGAKDAKAKDTKAKDGKCGEGKCGATKKDAMAKDGNK</sequence>
<comment type="caution">
    <text evidence="3">The sequence shown here is derived from an EMBL/GenBank/DDBJ whole genome shotgun (WGS) entry which is preliminary data.</text>
</comment>
<evidence type="ECO:0000313" key="4">
    <source>
        <dbReference type="Proteomes" id="UP000064243"/>
    </source>
</evidence>
<dbReference type="AlphaFoldDB" id="A0A106BKK9"/>
<dbReference type="EMBL" id="LDUG01000036">
    <property type="protein sequence ID" value="KVW94191.1"/>
    <property type="molecule type" value="Genomic_DNA"/>
</dbReference>
<name>A0A106BKK9_THIDE</name>
<evidence type="ECO:0000256" key="2">
    <source>
        <dbReference type="SAM" id="SignalP"/>
    </source>
</evidence>
<evidence type="ECO:0008006" key="5">
    <source>
        <dbReference type="Google" id="ProtNLM"/>
    </source>
</evidence>
<keyword evidence="4" id="KW-1185">Reference proteome</keyword>
<evidence type="ECO:0000256" key="1">
    <source>
        <dbReference type="SAM" id="MobiDB-lite"/>
    </source>
</evidence>
<feature type="signal peptide" evidence="2">
    <location>
        <begin position="1"/>
        <end position="24"/>
    </location>
</feature>